<gene>
    <name evidence="2" type="ORF">SAMN04488105_114171</name>
</gene>
<evidence type="ECO:0000313" key="2">
    <source>
        <dbReference type="EMBL" id="SDF21662.1"/>
    </source>
</evidence>
<organism evidence="2 3">
    <name type="scientific">Salipiger thiooxidans</name>
    <dbReference type="NCBI Taxonomy" id="282683"/>
    <lineage>
        <taxon>Bacteria</taxon>
        <taxon>Pseudomonadati</taxon>
        <taxon>Pseudomonadota</taxon>
        <taxon>Alphaproteobacteria</taxon>
        <taxon>Rhodobacterales</taxon>
        <taxon>Roseobacteraceae</taxon>
        <taxon>Salipiger</taxon>
    </lineage>
</organism>
<proteinExistence type="predicted"/>
<dbReference type="STRING" id="282683.SAMN04488105_114171"/>
<dbReference type="AlphaFoldDB" id="A0A1G7J9L4"/>
<feature type="compositionally biased region" description="Low complexity" evidence="1">
    <location>
        <begin position="122"/>
        <end position="133"/>
    </location>
</feature>
<accession>A0A1G7J9L4</accession>
<dbReference type="EMBL" id="FNAV01000014">
    <property type="protein sequence ID" value="SDF21662.1"/>
    <property type="molecule type" value="Genomic_DNA"/>
</dbReference>
<reference evidence="3" key="1">
    <citation type="submission" date="2016-10" db="EMBL/GenBank/DDBJ databases">
        <authorList>
            <person name="Varghese N."/>
            <person name="Submissions S."/>
        </authorList>
    </citation>
    <scope>NUCLEOTIDE SEQUENCE [LARGE SCALE GENOMIC DNA]</scope>
    <source>
        <strain evidence="3">DSM 10146</strain>
    </source>
</reference>
<protein>
    <submittedName>
        <fullName evidence="2">Uncharacterized protein</fullName>
    </submittedName>
</protein>
<feature type="compositionally biased region" description="Polar residues" evidence="1">
    <location>
        <begin position="1"/>
        <end position="11"/>
    </location>
</feature>
<dbReference type="Proteomes" id="UP000198994">
    <property type="component" value="Unassembled WGS sequence"/>
</dbReference>
<sequence>MTPNSAASSRSYVKDPRNDALESHVDRRVSPRADAGVPVIDAGFVAGDGDREGPRLIDEHMDRLYERGNAIMPEIGFSREEPVEVAKGPEGPPQASPRRAATTSAMASDEVRPGLSMPKRFTSPGTPCSSGPSMRKSAAGSPGPESLGRMPQ</sequence>
<evidence type="ECO:0000256" key="1">
    <source>
        <dbReference type="SAM" id="MobiDB-lite"/>
    </source>
</evidence>
<feature type="region of interest" description="Disordered" evidence="1">
    <location>
        <begin position="1"/>
        <end position="34"/>
    </location>
</feature>
<feature type="compositionally biased region" description="Basic and acidic residues" evidence="1">
    <location>
        <begin position="12"/>
        <end position="31"/>
    </location>
</feature>
<keyword evidence="3" id="KW-1185">Reference proteome</keyword>
<name>A0A1G7J9L4_9RHOB</name>
<feature type="region of interest" description="Disordered" evidence="1">
    <location>
        <begin position="81"/>
        <end position="152"/>
    </location>
</feature>
<evidence type="ECO:0000313" key="3">
    <source>
        <dbReference type="Proteomes" id="UP000198994"/>
    </source>
</evidence>